<protein>
    <submittedName>
        <fullName evidence="1">Uncharacterized protein</fullName>
    </submittedName>
</protein>
<comment type="caution">
    <text evidence="1">The sequence shown here is derived from an EMBL/GenBank/DDBJ whole genome shotgun (WGS) entry which is preliminary data.</text>
</comment>
<reference evidence="1" key="1">
    <citation type="submission" date="2007-10" db="EMBL/GenBank/DDBJ databases">
        <authorList>
            <person name="Fulton L."/>
            <person name="Clifton S."/>
            <person name="Fulton B."/>
            <person name="Xu J."/>
            <person name="Minx P."/>
            <person name="Pepin K.H."/>
            <person name="Johnson M."/>
            <person name="Thiruvilangam P."/>
            <person name="Bhonagiri V."/>
            <person name="Nash W.E."/>
            <person name="Mardis E.R."/>
            <person name="Wilson R.K."/>
        </authorList>
    </citation>
    <scope>NUCLEOTIDE SEQUENCE [LARGE SCALE GENOMIC DNA]</scope>
    <source>
        <strain evidence="1">DSM 17216</strain>
    </source>
</reference>
<reference evidence="1" key="2">
    <citation type="submission" date="2013-09" db="EMBL/GenBank/DDBJ databases">
        <title>Draft genome sequence of Alistipes putredinis (DSM 17216).</title>
        <authorList>
            <person name="Sudarsanam P."/>
            <person name="Ley R."/>
            <person name="Guruge J."/>
            <person name="Turnbaugh P.J."/>
            <person name="Mahowald M."/>
            <person name="Liep D."/>
            <person name="Gordon J."/>
        </authorList>
    </citation>
    <scope>NUCLEOTIDE SEQUENCE</scope>
    <source>
        <strain evidence="1">DSM 17216</strain>
    </source>
</reference>
<evidence type="ECO:0000313" key="1">
    <source>
        <dbReference type="EMBL" id="EDS03041.1"/>
    </source>
</evidence>
<gene>
    <name evidence="1" type="ORF">ALIPUT_02579</name>
</gene>
<sequence>MKYSIPVSWLLQRSKYGEMPSAKWAEKFSATSLKAMSLYMTGYEKDSAHFLHAVRL</sequence>
<dbReference type="AlphaFoldDB" id="B0MZK6"/>
<name>B0MZK6_9BACT</name>
<keyword evidence="2" id="KW-1185">Reference proteome</keyword>
<organism evidence="1 2">
    <name type="scientific">Alistipes putredinis DSM 17216</name>
    <dbReference type="NCBI Taxonomy" id="445970"/>
    <lineage>
        <taxon>Bacteria</taxon>
        <taxon>Pseudomonadati</taxon>
        <taxon>Bacteroidota</taxon>
        <taxon>Bacteroidia</taxon>
        <taxon>Bacteroidales</taxon>
        <taxon>Rikenellaceae</taxon>
        <taxon>Alistipes</taxon>
    </lineage>
</organism>
<dbReference type="EMBL" id="ABFK02000020">
    <property type="protein sequence ID" value="EDS03041.1"/>
    <property type="molecule type" value="Genomic_DNA"/>
</dbReference>
<evidence type="ECO:0000313" key="2">
    <source>
        <dbReference type="Proteomes" id="UP000005819"/>
    </source>
</evidence>
<accession>B0MZK6</accession>
<proteinExistence type="predicted"/>
<dbReference type="Proteomes" id="UP000005819">
    <property type="component" value="Unassembled WGS sequence"/>
</dbReference>
<dbReference type="HOGENOM" id="CLU_3003824_0_0_10"/>